<feature type="region of interest" description="Disordered" evidence="1">
    <location>
        <begin position="157"/>
        <end position="203"/>
    </location>
</feature>
<reference evidence="4 5" key="1">
    <citation type="submission" date="2023-05" db="EMBL/GenBank/DDBJ databases">
        <title>Streptantibioticus silvisoli sp. nov., acidotolerant actinomycetes 1 from pine litter.</title>
        <authorList>
            <person name="Swiecimska M."/>
            <person name="Golinska P."/>
            <person name="Sangal V."/>
            <person name="Wachnowicz B."/>
            <person name="Goodfellow M."/>
        </authorList>
    </citation>
    <scope>NUCLEOTIDE SEQUENCE [LARGE SCALE GENOMIC DNA]</scope>
    <source>
        <strain evidence="4 5">SL54</strain>
    </source>
</reference>
<dbReference type="InterPro" id="IPR025194">
    <property type="entry name" value="RodZ-like_C"/>
</dbReference>
<dbReference type="Pfam" id="PF13464">
    <property type="entry name" value="RodZ_C"/>
    <property type="match status" value="1"/>
</dbReference>
<keyword evidence="2" id="KW-0812">Transmembrane</keyword>
<gene>
    <name evidence="4" type="ORF">POF43_030500</name>
</gene>
<dbReference type="PANTHER" id="PTHR34475:SF1">
    <property type="entry name" value="CYTOSKELETON PROTEIN RODZ"/>
    <property type="match status" value="1"/>
</dbReference>
<dbReference type="Gene3D" id="1.10.260.40">
    <property type="entry name" value="lambda repressor-like DNA-binding domains"/>
    <property type="match status" value="1"/>
</dbReference>
<dbReference type="PANTHER" id="PTHR34475">
    <property type="match status" value="1"/>
</dbReference>
<proteinExistence type="predicted"/>
<dbReference type="InterPro" id="IPR050400">
    <property type="entry name" value="Bact_Cytoskel_RodZ"/>
</dbReference>
<keyword evidence="2" id="KW-0472">Membrane</keyword>
<dbReference type="InterPro" id="IPR010982">
    <property type="entry name" value="Lambda_DNA-bd_dom_sf"/>
</dbReference>
<evidence type="ECO:0000256" key="1">
    <source>
        <dbReference type="SAM" id="MobiDB-lite"/>
    </source>
</evidence>
<dbReference type="Pfam" id="PF13413">
    <property type="entry name" value="HTH_25"/>
    <property type="match status" value="1"/>
</dbReference>
<evidence type="ECO:0000313" key="4">
    <source>
        <dbReference type="EMBL" id="MDI5967010.1"/>
    </source>
</evidence>
<dbReference type="EMBL" id="JAAGKO020000068">
    <property type="protein sequence ID" value="MDI5967010.1"/>
    <property type="molecule type" value="Genomic_DNA"/>
</dbReference>
<name>A0ABT6W8D5_9ACTN</name>
<organism evidence="4 5">
    <name type="scientific">Streptantibioticus silvisoli</name>
    <dbReference type="NCBI Taxonomy" id="2705255"/>
    <lineage>
        <taxon>Bacteria</taxon>
        <taxon>Bacillati</taxon>
        <taxon>Actinomycetota</taxon>
        <taxon>Actinomycetes</taxon>
        <taxon>Kitasatosporales</taxon>
        <taxon>Streptomycetaceae</taxon>
        <taxon>Streptantibioticus</taxon>
    </lineage>
</organism>
<feature type="transmembrane region" description="Helical" evidence="2">
    <location>
        <begin position="132"/>
        <end position="152"/>
    </location>
</feature>
<evidence type="ECO:0000259" key="3">
    <source>
        <dbReference type="Pfam" id="PF13464"/>
    </source>
</evidence>
<feature type="compositionally biased region" description="Low complexity" evidence="1">
    <location>
        <begin position="15"/>
        <end position="30"/>
    </location>
</feature>
<feature type="compositionally biased region" description="Low complexity" evidence="1">
    <location>
        <begin position="164"/>
        <end position="195"/>
    </location>
</feature>
<feature type="region of interest" description="Disordered" evidence="1">
    <location>
        <begin position="1"/>
        <end position="30"/>
    </location>
</feature>
<sequence length="294" mass="29776">MATRLKGVPVSIGNSSSDAPSSASDVPSSTPSIGLILARGRRDAGLTVDAVSAATRVRVPLVRAIELDDFGPCGGDVYARGHIRAYARAVGIDPDPLVDRYDAEHGGRPEPTPVAPMYDTDRVRVEPRRPNWTAAMIAAIVVVVAFVGFTMFSGGGSQQVAGHASQQGPSSRPSASAPSAAPSAPGSTAPSTLPSTQPSNSPIAAVPANKVVVKLTAGGGKSWVSATGANGNTLFQGLLGQGQSKTFTDDKKISLVLGNAGAVQLFVNGKDLGTAGGNGQLVRTDFTPGNPQAG</sequence>
<evidence type="ECO:0000256" key="2">
    <source>
        <dbReference type="SAM" id="Phobius"/>
    </source>
</evidence>
<keyword evidence="5" id="KW-1185">Reference proteome</keyword>
<protein>
    <submittedName>
        <fullName evidence="4">DUF4115 domain-containing protein</fullName>
    </submittedName>
</protein>
<evidence type="ECO:0000313" key="5">
    <source>
        <dbReference type="Proteomes" id="UP001156398"/>
    </source>
</evidence>
<keyword evidence="2" id="KW-1133">Transmembrane helix</keyword>
<accession>A0ABT6W8D5</accession>
<comment type="caution">
    <text evidence="4">The sequence shown here is derived from an EMBL/GenBank/DDBJ whole genome shotgun (WGS) entry which is preliminary data.</text>
</comment>
<dbReference type="Proteomes" id="UP001156398">
    <property type="component" value="Unassembled WGS sequence"/>
</dbReference>
<feature type="domain" description="Cytoskeleton protein RodZ-like C-terminal" evidence="3">
    <location>
        <begin position="220"/>
        <end position="283"/>
    </location>
</feature>